<dbReference type="EMBL" id="CADCVO010000439">
    <property type="protein sequence ID" value="CAA9509961.1"/>
    <property type="molecule type" value="Genomic_DNA"/>
</dbReference>
<protein>
    <submittedName>
        <fullName evidence="3">Uncharacterized protein</fullName>
    </submittedName>
</protein>
<dbReference type="AlphaFoldDB" id="A0A6J4SZU9"/>
<keyword evidence="2" id="KW-1133">Transmembrane helix</keyword>
<reference evidence="3" key="1">
    <citation type="submission" date="2020-02" db="EMBL/GenBank/DDBJ databases">
        <authorList>
            <person name="Meier V. D."/>
        </authorList>
    </citation>
    <scope>NUCLEOTIDE SEQUENCE</scope>
    <source>
        <strain evidence="3">AVDCRST_MAG13</strain>
    </source>
</reference>
<gene>
    <name evidence="3" type="ORF">AVDCRST_MAG13-2751</name>
</gene>
<evidence type="ECO:0000256" key="2">
    <source>
        <dbReference type="SAM" id="Phobius"/>
    </source>
</evidence>
<name>A0A6J4SZU9_9ACTN</name>
<proteinExistence type="predicted"/>
<keyword evidence="2" id="KW-0472">Membrane</keyword>
<feature type="region of interest" description="Disordered" evidence="1">
    <location>
        <begin position="1"/>
        <end position="30"/>
    </location>
</feature>
<sequence>MRARPDPGPRVQVARTQVKPRTGGPDDPRVRTLRDFLASMDRSSRLLLGGTVALSGASFAVVVNGFPGLAS</sequence>
<evidence type="ECO:0000256" key="1">
    <source>
        <dbReference type="SAM" id="MobiDB-lite"/>
    </source>
</evidence>
<organism evidence="3">
    <name type="scientific">uncultured Solirubrobacteraceae bacterium</name>
    <dbReference type="NCBI Taxonomy" id="1162706"/>
    <lineage>
        <taxon>Bacteria</taxon>
        <taxon>Bacillati</taxon>
        <taxon>Actinomycetota</taxon>
        <taxon>Thermoleophilia</taxon>
        <taxon>Solirubrobacterales</taxon>
        <taxon>Solirubrobacteraceae</taxon>
        <taxon>environmental samples</taxon>
    </lineage>
</organism>
<accession>A0A6J4SZU9</accession>
<keyword evidence="2" id="KW-0812">Transmembrane</keyword>
<evidence type="ECO:0000313" key="3">
    <source>
        <dbReference type="EMBL" id="CAA9509961.1"/>
    </source>
</evidence>
<feature type="transmembrane region" description="Helical" evidence="2">
    <location>
        <begin position="46"/>
        <end position="66"/>
    </location>
</feature>